<dbReference type="Proteomes" id="UP000199515">
    <property type="component" value="Unassembled WGS sequence"/>
</dbReference>
<accession>A0A1H3QEG0</accession>
<protein>
    <submittedName>
        <fullName evidence="8">Cell wall-associated hydrolase, NlpC family</fullName>
    </submittedName>
</protein>
<dbReference type="EMBL" id="FNON01000009">
    <property type="protein sequence ID" value="SDZ11405.1"/>
    <property type="molecule type" value="Genomic_DNA"/>
</dbReference>
<dbReference type="InterPro" id="IPR000064">
    <property type="entry name" value="NLP_P60_dom"/>
</dbReference>
<keyword evidence="5" id="KW-0175">Coiled coil</keyword>
<evidence type="ECO:0000313" key="9">
    <source>
        <dbReference type="Proteomes" id="UP000199515"/>
    </source>
</evidence>
<dbReference type="GO" id="GO:0008234">
    <property type="term" value="F:cysteine-type peptidase activity"/>
    <property type="evidence" value="ECO:0007669"/>
    <property type="project" value="UniProtKB-KW"/>
</dbReference>
<evidence type="ECO:0000256" key="1">
    <source>
        <dbReference type="ARBA" id="ARBA00007074"/>
    </source>
</evidence>
<dbReference type="PANTHER" id="PTHR47359:SF3">
    <property type="entry name" value="NLP_P60 DOMAIN-CONTAINING PROTEIN-RELATED"/>
    <property type="match status" value="1"/>
</dbReference>
<name>A0A1H3QEG0_9PSEU</name>
<keyword evidence="3 8" id="KW-0378">Hydrolase</keyword>
<dbReference type="STRING" id="589385.SAMN05421504_109263"/>
<evidence type="ECO:0000256" key="5">
    <source>
        <dbReference type="SAM" id="Coils"/>
    </source>
</evidence>
<keyword evidence="6" id="KW-0732">Signal</keyword>
<keyword evidence="4" id="KW-0788">Thiol protease</keyword>
<organism evidence="8 9">
    <name type="scientific">Amycolatopsis xylanica</name>
    <dbReference type="NCBI Taxonomy" id="589385"/>
    <lineage>
        <taxon>Bacteria</taxon>
        <taxon>Bacillati</taxon>
        <taxon>Actinomycetota</taxon>
        <taxon>Actinomycetes</taxon>
        <taxon>Pseudonocardiales</taxon>
        <taxon>Pseudonocardiaceae</taxon>
        <taxon>Amycolatopsis</taxon>
    </lineage>
</organism>
<feature type="domain" description="NlpC/P60" evidence="7">
    <location>
        <begin position="236"/>
        <end position="352"/>
    </location>
</feature>
<dbReference type="PANTHER" id="PTHR47359">
    <property type="entry name" value="PEPTIDOGLYCAN DL-ENDOPEPTIDASE CWLO"/>
    <property type="match status" value="1"/>
</dbReference>
<dbReference type="Pfam" id="PF00877">
    <property type="entry name" value="NLPC_P60"/>
    <property type="match status" value="1"/>
</dbReference>
<dbReference type="AlphaFoldDB" id="A0A1H3QEG0"/>
<keyword evidence="2" id="KW-0645">Protease</keyword>
<dbReference type="Gene3D" id="3.90.1720.10">
    <property type="entry name" value="endopeptidase domain like (from Nostoc punctiforme)"/>
    <property type="match status" value="1"/>
</dbReference>
<proteinExistence type="inferred from homology"/>
<evidence type="ECO:0000256" key="4">
    <source>
        <dbReference type="ARBA" id="ARBA00022807"/>
    </source>
</evidence>
<feature type="chain" id="PRO_5011524534" evidence="6">
    <location>
        <begin position="33"/>
        <end position="352"/>
    </location>
</feature>
<evidence type="ECO:0000256" key="3">
    <source>
        <dbReference type="ARBA" id="ARBA00022801"/>
    </source>
</evidence>
<reference evidence="8 9" key="1">
    <citation type="submission" date="2016-10" db="EMBL/GenBank/DDBJ databases">
        <authorList>
            <person name="de Groot N.N."/>
        </authorList>
    </citation>
    <scope>NUCLEOTIDE SEQUENCE [LARGE SCALE GENOMIC DNA]</scope>
    <source>
        <strain evidence="8 9">CPCC 202699</strain>
    </source>
</reference>
<evidence type="ECO:0000259" key="7">
    <source>
        <dbReference type="PROSITE" id="PS51935"/>
    </source>
</evidence>
<dbReference type="OrthoDB" id="5177647at2"/>
<dbReference type="GO" id="GO:0006508">
    <property type="term" value="P:proteolysis"/>
    <property type="evidence" value="ECO:0007669"/>
    <property type="project" value="UniProtKB-KW"/>
</dbReference>
<dbReference type="PROSITE" id="PS51935">
    <property type="entry name" value="NLPC_P60"/>
    <property type="match status" value="1"/>
</dbReference>
<evidence type="ECO:0000256" key="6">
    <source>
        <dbReference type="SAM" id="SignalP"/>
    </source>
</evidence>
<feature type="signal peptide" evidence="6">
    <location>
        <begin position="1"/>
        <end position="32"/>
    </location>
</feature>
<dbReference type="RefSeq" id="WP_091296622.1">
    <property type="nucleotide sequence ID" value="NZ_FNON01000009.1"/>
</dbReference>
<dbReference type="SUPFAM" id="SSF54001">
    <property type="entry name" value="Cysteine proteinases"/>
    <property type="match status" value="1"/>
</dbReference>
<gene>
    <name evidence="8" type="ORF">SAMN05421504_109263</name>
</gene>
<evidence type="ECO:0000256" key="2">
    <source>
        <dbReference type="ARBA" id="ARBA00022670"/>
    </source>
</evidence>
<dbReference type="InterPro" id="IPR038765">
    <property type="entry name" value="Papain-like_cys_pep_sf"/>
</dbReference>
<sequence>MKSHPVKRVVSGALAATAVIAAVSVPQAPAIAAPVPALQTPPGNASEALTKYRELATQAEKINEEYLKAKDDLRDREADLQKAGTDVEAAKAAGAAAGVEVDKFRVEVDKFAGASFTSGVQLNKVSALLSGASTQEFLERAAALDVLATDKNNALKGLTGAVDQAKAAEAAAVAAQTASQTARDAAAKLQGDIEAKKKSLDAQIDELEKAYSFLNPSDKNAQKDVGGAKPNVKAPGPAAQAAVNAALSKLGSPYAWGKTGPGSFDCSGLMVWAFQQAGITLKNRSSAAMASSEGVAVSRDQLAPGDMVFFGSPVHHVGMYIGDGKMVHAPTTGDVVKISPLQSGYAGARRVT</sequence>
<evidence type="ECO:0000313" key="8">
    <source>
        <dbReference type="EMBL" id="SDZ11405.1"/>
    </source>
</evidence>
<keyword evidence="9" id="KW-1185">Reference proteome</keyword>
<dbReference type="InterPro" id="IPR051794">
    <property type="entry name" value="PG_Endopeptidase_C40"/>
</dbReference>
<comment type="similarity">
    <text evidence="1">Belongs to the peptidase C40 family.</text>
</comment>
<feature type="coiled-coil region" evidence="5">
    <location>
        <begin position="45"/>
        <end position="83"/>
    </location>
</feature>